<dbReference type="RefSeq" id="XP_068362833.1">
    <property type="nucleotide sequence ID" value="XM_068501890.1"/>
</dbReference>
<name>A0A1J4KE43_9EUKA</name>
<keyword evidence="5" id="KW-1185">Reference proteome</keyword>
<dbReference type="Gene3D" id="1.25.40.20">
    <property type="entry name" value="Ankyrin repeat-containing domain"/>
    <property type="match status" value="2"/>
</dbReference>
<protein>
    <submittedName>
        <fullName evidence="4">Uncharacterized protein</fullName>
    </submittedName>
</protein>
<feature type="repeat" description="ANK" evidence="3">
    <location>
        <begin position="39"/>
        <end position="71"/>
    </location>
</feature>
<evidence type="ECO:0000256" key="2">
    <source>
        <dbReference type="ARBA" id="ARBA00023043"/>
    </source>
</evidence>
<keyword evidence="1" id="KW-0677">Repeat</keyword>
<dbReference type="PANTHER" id="PTHR24198">
    <property type="entry name" value="ANKYRIN REPEAT AND PROTEIN KINASE DOMAIN-CONTAINING PROTEIN"/>
    <property type="match status" value="1"/>
</dbReference>
<dbReference type="SUPFAM" id="SSF48403">
    <property type="entry name" value="Ankyrin repeat"/>
    <property type="match status" value="1"/>
</dbReference>
<dbReference type="EMBL" id="MLAK01000632">
    <property type="protein sequence ID" value="OHT09697.1"/>
    <property type="molecule type" value="Genomic_DNA"/>
</dbReference>
<feature type="repeat" description="ANK" evidence="3">
    <location>
        <begin position="105"/>
        <end position="137"/>
    </location>
</feature>
<evidence type="ECO:0000313" key="5">
    <source>
        <dbReference type="Proteomes" id="UP000179807"/>
    </source>
</evidence>
<dbReference type="Proteomes" id="UP000179807">
    <property type="component" value="Unassembled WGS sequence"/>
</dbReference>
<dbReference type="Pfam" id="PF12796">
    <property type="entry name" value="Ank_2"/>
    <property type="match status" value="2"/>
</dbReference>
<evidence type="ECO:0000313" key="4">
    <source>
        <dbReference type="EMBL" id="OHT09697.1"/>
    </source>
</evidence>
<keyword evidence="2 3" id="KW-0040">ANK repeat</keyword>
<dbReference type="PANTHER" id="PTHR24198:SF165">
    <property type="entry name" value="ANKYRIN REPEAT-CONTAINING PROTEIN-RELATED"/>
    <property type="match status" value="1"/>
</dbReference>
<evidence type="ECO:0000256" key="1">
    <source>
        <dbReference type="ARBA" id="ARBA00022737"/>
    </source>
</evidence>
<dbReference type="PROSITE" id="PS50297">
    <property type="entry name" value="ANK_REP_REGION"/>
    <property type="match status" value="1"/>
</dbReference>
<organism evidence="4 5">
    <name type="scientific">Tritrichomonas foetus</name>
    <dbReference type="NCBI Taxonomy" id="1144522"/>
    <lineage>
        <taxon>Eukaryota</taxon>
        <taxon>Metamonada</taxon>
        <taxon>Parabasalia</taxon>
        <taxon>Tritrichomonadida</taxon>
        <taxon>Tritrichomonadidae</taxon>
        <taxon>Tritrichomonas</taxon>
    </lineage>
</organism>
<dbReference type="InterPro" id="IPR036770">
    <property type="entry name" value="Ankyrin_rpt-contain_sf"/>
</dbReference>
<sequence length="248" mass="27970">MFYFIIYRHLLHFAAAGGNLLIFNSLLNLPKFNEQVDAYGNTPLHYAAKFGRSAIVQLICDENADIMRKNKNGFLASHFAAMSGSLQSIQALYNRGDPLTKTNRLQWTPLHYAIKYQHFEIVDFLIKVDAVVSTNYDIAATLIQLAVTYGSNNLIQSIIEKSQTYSSLNHNMWNFLHFAAASGNSDILSTVSTLIPIELFSQVDRYQRTLAHLAAINGHLNVIVLLDLLKFQMNSETDQFKVFSSKNS</sequence>
<dbReference type="OrthoDB" id="539213at2759"/>
<reference evidence="4" key="1">
    <citation type="submission" date="2016-10" db="EMBL/GenBank/DDBJ databases">
        <authorList>
            <person name="Benchimol M."/>
            <person name="Almeida L.G."/>
            <person name="Vasconcelos A.T."/>
            <person name="Perreira-Neves A."/>
            <person name="Rosa I.A."/>
            <person name="Tasca T."/>
            <person name="Bogo M.R."/>
            <person name="de Souza W."/>
        </authorList>
    </citation>
    <scope>NUCLEOTIDE SEQUENCE [LARGE SCALE GENOMIC DNA]</scope>
    <source>
        <strain evidence="4">K</strain>
    </source>
</reference>
<comment type="caution">
    <text evidence="4">The sequence shown here is derived from an EMBL/GenBank/DDBJ whole genome shotgun (WGS) entry which is preliminary data.</text>
</comment>
<accession>A0A1J4KE43</accession>
<proteinExistence type="predicted"/>
<dbReference type="SMART" id="SM00248">
    <property type="entry name" value="ANK"/>
    <property type="match status" value="6"/>
</dbReference>
<evidence type="ECO:0000256" key="3">
    <source>
        <dbReference type="PROSITE-ProRule" id="PRU00023"/>
    </source>
</evidence>
<dbReference type="AlphaFoldDB" id="A0A1J4KE43"/>
<dbReference type="Pfam" id="PF13637">
    <property type="entry name" value="Ank_4"/>
    <property type="match status" value="1"/>
</dbReference>
<dbReference type="InterPro" id="IPR002110">
    <property type="entry name" value="Ankyrin_rpt"/>
</dbReference>
<dbReference type="PROSITE" id="PS50088">
    <property type="entry name" value="ANK_REPEAT"/>
    <property type="match status" value="2"/>
</dbReference>
<dbReference type="VEuPathDB" id="TrichDB:TRFO_21320"/>
<dbReference type="GeneID" id="94836594"/>
<gene>
    <name evidence="4" type="ORF">TRFO_21320</name>
</gene>